<dbReference type="PANTHER" id="PTHR37200">
    <property type="entry name" value="RNA-BINDING (RRM/RBD/RNP MOTIFS) FAMILY PROTEIN"/>
    <property type="match status" value="1"/>
</dbReference>
<dbReference type="GO" id="GO:0009507">
    <property type="term" value="C:chloroplast"/>
    <property type="evidence" value="ECO:0007669"/>
    <property type="project" value="EnsemblPlants"/>
</dbReference>
<evidence type="ECO:0000259" key="3">
    <source>
        <dbReference type="PROSITE" id="PS50102"/>
    </source>
</evidence>
<feature type="region of interest" description="Disordered" evidence="2">
    <location>
        <begin position="404"/>
        <end position="469"/>
    </location>
</feature>
<proteinExistence type="predicted"/>
<name>A0A6P5TQS4_PRUAV</name>
<feature type="region of interest" description="Disordered" evidence="2">
    <location>
        <begin position="167"/>
        <end position="201"/>
    </location>
</feature>
<dbReference type="SUPFAM" id="SSF54928">
    <property type="entry name" value="RNA-binding domain, RBD"/>
    <property type="match status" value="1"/>
</dbReference>
<protein>
    <submittedName>
        <fullName evidence="5">Uncharacterized protein LOC110770100</fullName>
    </submittedName>
</protein>
<dbReference type="InterPro" id="IPR012677">
    <property type="entry name" value="Nucleotide-bd_a/b_plait_sf"/>
</dbReference>
<evidence type="ECO:0000313" key="4">
    <source>
        <dbReference type="Proteomes" id="UP000515124"/>
    </source>
</evidence>
<dbReference type="PROSITE" id="PS50102">
    <property type="entry name" value="RRM"/>
    <property type="match status" value="1"/>
</dbReference>
<evidence type="ECO:0000256" key="1">
    <source>
        <dbReference type="PROSITE-ProRule" id="PRU00176"/>
    </source>
</evidence>
<feature type="compositionally biased region" description="Basic and acidic residues" evidence="2">
    <location>
        <begin position="416"/>
        <end position="428"/>
    </location>
</feature>
<feature type="region of interest" description="Disordered" evidence="2">
    <location>
        <begin position="78"/>
        <end position="131"/>
    </location>
</feature>
<gene>
    <name evidence="5" type="primary">LOC110770100</name>
</gene>
<dbReference type="Proteomes" id="UP000515124">
    <property type="component" value="Unplaced"/>
</dbReference>
<sequence>MMISTGRFSPSCNYKSLSTTGLSFSPYKTHLGLPFFPHASSTSSLLTTIFKTSLFLSPIQQTQRTILGFHGVHGQISRGSGVSARKKQRKGGVELLEMDDSDDDDEEELDLDLDGSDDELGGDGDDEEDTFVPFGKMKKWLEKKPRGFGEGKEYDISIEEKLLEEMEKSRQAQAENLTKLSDDPENLNSKQDQSKNKNKAQEVVPAGVRVRVLNLPKKKNIHRDLSAAFKLVPGLLSINPAVSGNKKTKDPICKGFAFVHFKSEQDATRFVEMFSSQSVQFGKIQKQIKCEFVDLQALNSEQEKSRDNHTAPRLAVSGLGGRQKAVAELDVSSLDTWEETIPDEYDGSDVELVGPELVDAIDNMQRADSDFDDSSLDTWEETILDEYEGSDVEVVGPELEDAIENLDSTSRSDLNSGDRDSMELRTESESLLAHSSSSKQLLSKSKEEKLPRRKPVVKGKAERSPKKKLTVKEKTVKVPKLTVGGSAKRLKVKEKAVLNDVFSKYGAKATLATKEDS</sequence>
<dbReference type="SMR" id="A0A6P5TQS4"/>
<dbReference type="GO" id="GO:0019843">
    <property type="term" value="F:rRNA binding"/>
    <property type="evidence" value="ECO:0007669"/>
    <property type="project" value="EnsemblPlants"/>
</dbReference>
<dbReference type="GO" id="GO:0032544">
    <property type="term" value="P:plastid translation"/>
    <property type="evidence" value="ECO:0007669"/>
    <property type="project" value="EnsemblPlants"/>
</dbReference>
<organism evidence="4 5">
    <name type="scientific">Prunus avium</name>
    <name type="common">Cherry</name>
    <name type="synonym">Cerasus avium</name>
    <dbReference type="NCBI Taxonomy" id="42229"/>
    <lineage>
        <taxon>Eukaryota</taxon>
        <taxon>Viridiplantae</taxon>
        <taxon>Streptophyta</taxon>
        <taxon>Embryophyta</taxon>
        <taxon>Tracheophyta</taxon>
        <taxon>Spermatophyta</taxon>
        <taxon>Magnoliopsida</taxon>
        <taxon>eudicotyledons</taxon>
        <taxon>Gunneridae</taxon>
        <taxon>Pentapetalae</taxon>
        <taxon>rosids</taxon>
        <taxon>fabids</taxon>
        <taxon>Rosales</taxon>
        <taxon>Rosaceae</taxon>
        <taxon>Amygdaloideae</taxon>
        <taxon>Amygdaleae</taxon>
        <taxon>Prunus</taxon>
    </lineage>
</organism>
<dbReference type="GeneID" id="110770100"/>
<dbReference type="Gramene" id="Pav_sc0001827.1_g250.1.mk:mrna">
    <property type="protein sequence ID" value="Pav_sc0001827.1_g250.1.mk:mrna"/>
    <property type="gene ID" value="Pav_sc0001827.1_g250.1.mk"/>
</dbReference>
<accession>A0A6P5TQS4</accession>
<feature type="domain" description="RRM" evidence="3">
    <location>
        <begin position="208"/>
        <end position="295"/>
    </location>
</feature>
<dbReference type="InterPro" id="IPR000504">
    <property type="entry name" value="RRM_dom"/>
</dbReference>
<dbReference type="InterPro" id="IPR035979">
    <property type="entry name" value="RBD_domain_sf"/>
</dbReference>
<feature type="compositionally biased region" description="Acidic residues" evidence="2">
    <location>
        <begin position="96"/>
        <end position="130"/>
    </location>
</feature>
<evidence type="ECO:0000256" key="2">
    <source>
        <dbReference type="SAM" id="MobiDB-lite"/>
    </source>
</evidence>
<dbReference type="KEGG" id="pavi:110770100"/>
<dbReference type="RefSeq" id="XP_021829878.1">
    <property type="nucleotide sequence ID" value="XM_021974186.1"/>
</dbReference>
<feature type="compositionally biased region" description="Polar residues" evidence="2">
    <location>
        <begin position="406"/>
        <end position="415"/>
    </location>
</feature>
<feature type="compositionally biased region" description="Low complexity" evidence="2">
    <location>
        <begin position="429"/>
        <end position="443"/>
    </location>
</feature>
<keyword evidence="4" id="KW-1185">Reference proteome</keyword>
<dbReference type="AlphaFoldDB" id="A0A6P5TQS4"/>
<dbReference type="Gene3D" id="3.30.70.330">
    <property type="match status" value="1"/>
</dbReference>
<feature type="compositionally biased region" description="Basic and acidic residues" evidence="2">
    <location>
        <begin position="459"/>
        <end position="469"/>
    </location>
</feature>
<reference evidence="5" key="1">
    <citation type="submission" date="2025-08" db="UniProtKB">
        <authorList>
            <consortium name="RefSeq"/>
        </authorList>
    </citation>
    <scope>IDENTIFICATION</scope>
</reference>
<dbReference type="GO" id="GO:0009409">
    <property type="term" value="P:response to cold"/>
    <property type="evidence" value="ECO:0007669"/>
    <property type="project" value="EnsemblPlants"/>
</dbReference>
<keyword evidence="1" id="KW-0694">RNA-binding</keyword>
<dbReference type="GO" id="GO:0006364">
    <property type="term" value="P:rRNA processing"/>
    <property type="evidence" value="ECO:0007669"/>
    <property type="project" value="EnsemblPlants"/>
</dbReference>
<dbReference type="PANTHER" id="PTHR37200:SF1">
    <property type="entry name" value="RNA-BINDING (RRM_RBD_RNP MOTIFS) FAMILY PROTEIN"/>
    <property type="match status" value="1"/>
</dbReference>
<evidence type="ECO:0000313" key="5">
    <source>
        <dbReference type="RefSeq" id="XP_021829878.1"/>
    </source>
</evidence>
<dbReference type="CDD" id="cd00590">
    <property type="entry name" value="RRM_SF"/>
    <property type="match status" value="1"/>
</dbReference>